<dbReference type="GO" id="GO:0015031">
    <property type="term" value="P:protein transport"/>
    <property type="evidence" value="ECO:0007669"/>
    <property type="project" value="UniProtKB-KW"/>
</dbReference>
<dbReference type="SUPFAM" id="SSF48371">
    <property type="entry name" value="ARM repeat"/>
    <property type="match status" value="1"/>
</dbReference>
<dbReference type="Gene3D" id="1.25.10.10">
    <property type="entry name" value="Leucine-rich Repeat Variant"/>
    <property type="match status" value="1"/>
</dbReference>
<evidence type="ECO:0000313" key="4">
    <source>
        <dbReference type="Proteomes" id="UP000050792"/>
    </source>
</evidence>
<dbReference type="PANTHER" id="PTHR23316">
    <property type="entry name" value="IMPORTIN ALPHA"/>
    <property type="match status" value="1"/>
</dbReference>
<evidence type="ECO:0000256" key="3">
    <source>
        <dbReference type="ARBA" id="ARBA00022927"/>
    </source>
</evidence>
<organism evidence="4 5">
    <name type="scientific">Schistosoma rodhaini</name>
    <dbReference type="NCBI Taxonomy" id="6188"/>
    <lineage>
        <taxon>Eukaryota</taxon>
        <taxon>Metazoa</taxon>
        <taxon>Spiralia</taxon>
        <taxon>Lophotrochozoa</taxon>
        <taxon>Platyhelminthes</taxon>
        <taxon>Trematoda</taxon>
        <taxon>Digenea</taxon>
        <taxon>Strigeidida</taxon>
        <taxon>Schistosomatoidea</taxon>
        <taxon>Schistosomatidae</taxon>
        <taxon>Schistosoma</taxon>
    </lineage>
</organism>
<evidence type="ECO:0000256" key="2">
    <source>
        <dbReference type="ARBA" id="ARBA00022448"/>
    </source>
</evidence>
<proteinExistence type="inferred from homology"/>
<sequence>MEVKEIDTPERVNNDAINKLMDYTIESGFVSFLRLVQASSSVNFISPAIKSIDNLIIETYEQTQAILGAGLSTYIPALLNNEKSTVFREVRQVVSNITAESVDQIYIVMSQHRLIHLGDLLQG</sequence>
<keyword evidence="4" id="KW-1185">Reference proteome</keyword>
<dbReference type="AlphaFoldDB" id="A0A183RKP2"/>
<protein>
    <submittedName>
        <fullName evidence="5">DUF2935 domain-containing protein</fullName>
    </submittedName>
</protein>
<keyword evidence="2" id="KW-0813">Transport</keyword>
<name>A0A183RKP2_9TREM</name>
<accession>A0A183RKP2</accession>
<keyword evidence="3" id="KW-0653">Protein transport</keyword>
<dbReference type="WBParaSite" id="SRDH1_93530.1">
    <property type="protein sequence ID" value="SRDH1_93530.1"/>
    <property type="gene ID" value="SRDH1_93530"/>
</dbReference>
<reference evidence="5" key="2">
    <citation type="submission" date="2023-11" db="UniProtKB">
        <authorList>
            <consortium name="WormBaseParasite"/>
        </authorList>
    </citation>
    <scope>IDENTIFICATION</scope>
</reference>
<dbReference type="Proteomes" id="UP000050792">
    <property type="component" value="Unassembled WGS sequence"/>
</dbReference>
<evidence type="ECO:0000256" key="1">
    <source>
        <dbReference type="ARBA" id="ARBA00010394"/>
    </source>
</evidence>
<dbReference type="InterPro" id="IPR016024">
    <property type="entry name" value="ARM-type_fold"/>
</dbReference>
<dbReference type="InterPro" id="IPR011989">
    <property type="entry name" value="ARM-like"/>
</dbReference>
<reference evidence="4" key="1">
    <citation type="submission" date="2022-06" db="EMBL/GenBank/DDBJ databases">
        <authorList>
            <person name="Berger JAMES D."/>
            <person name="Berger JAMES D."/>
        </authorList>
    </citation>
    <scope>NUCLEOTIDE SEQUENCE [LARGE SCALE GENOMIC DNA]</scope>
</reference>
<comment type="similarity">
    <text evidence="1">Belongs to the importin alpha family.</text>
</comment>
<evidence type="ECO:0000313" key="5">
    <source>
        <dbReference type="WBParaSite" id="SRDH1_93530.1"/>
    </source>
</evidence>